<evidence type="ECO:0000313" key="1">
    <source>
        <dbReference type="EMBL" id="KIY69479.1"/>
    </source>
</evidence>
<dbReference type="Proteomes" id="UP000054007">
    <property type="component" value="Unassembled WGS sequence"/>
</dbReference>
<accession>A0A0D7BH85</accession>
<dbReference type="AlphaFoldDB" id="A0A0D7BH85"/>
<protein>
    <submittedName>
        <fullName evidence="1">Uncharacterized protein</fullName>
    </submittedName>
</protein>
<proteinExistence type="predicted"/>
<gene>
    <name evidence="1" type="ORF">CYLTODRAFT_478875</name>
</gene>
<sequence>MMGSEVGYFHGRTRSLGAARRAMNPEAVVHIPGRNRSAQQIRIGKALCSLFPNCVAALLCAHPARIIRAGPPDTGERMNWHICVHWFQVHVAFAVHMSRRPPSEHSNVSRTMQSISASAASRELFRVTDDRMSDAANHKTIADESASKAALSISGAGILYATDGILVLLFSGSLASAGLQGAVVLVQIFPRPEQEYNCSAPGSWNRDFSASLCRAWATVLFYILNTNDGIKSNQVA</sequence>
<evidence type="ECO:0000313" key="2">
    <source>
        <dbReference type="Proteomes" id="UP000054007"/>
    </source>
</evidence>
<organism evidence="1 2">
    <name type="scientific">Cylindrobasidium torrendii FP15055 ss-10</name>
    <dbReference type="NCBI Taxonomy" id="1314674"/>
    <lineage>
        <taxon>Eukaryota</taxon>
        <taxon>Fungi</taxon>
        <taxon>Dikarya</taxon>
        <taxon>Basidiomycota</taxon>
        <taxon>Agaricomycotina</taxon>
        <taxon>Agaricomycetes</taxon>
        <taxon>Agaricomycetidae</taxon>
        <taxon>Agaricales</taxon>
        <taxon>Marasmiineae</taxon>
        <taxon>Physalacriaceae</taxon>
        <taxon>Cylindrobasidium</taxon>
    </lineage>
</organism>
<reference evidence="1 2" key="1">
    <citation type="journal article" date="2015" name="Fungal Genet. Biol.">
        <title>Evolution of novel wood decay mechanisms in Agaricales revealed by the genome sequences of Fistulina hepatica and Cylindrobasidium torrendii.</title>
        <authorList>
            <person name="Floudas D."/>
            <person name="Held B.W."/>
            <person name="Riley R."/>
            <person name="Nagy L.G."/>
            <person name="Koehler G."/>
            <person name="Ransdell A.S."/>
            <person name="Younus H."/>
            <person name="Chow J."/>
            <person name="Chiniquy J."/>
            <person name="Lipzen A."/>
            <person name="Tritt A."/>
            <person name="Sun H."/>
            <person name="Haridas S."/>
            <person name="LaButti K."/>
            <person name="Ohm R.A."/>
            <person name="Kues U."/>
            <person name="Blanchette R.A."/>
            <person name="Grigoriev I.V."/>
            <person name="Minto R.E."/>
            <person name="Hibbett D.S."/>
        </authorList>
    </citation>
    <scope>NUCLEOTIDE SEQUENCE [LARGE SCALE GENOMIC DNA]</scope>
    <source>
        <strain evidence="1 2">FP15055 ss-10</strain>
    </source>
</reference>
<name>A0A0D7BH85_9AGAR</name>
<keyword evidence="2" id="KW-1185">Reference proteome</keyword>
<dbReference type="EMBL" id="KN880483">
    <property type="protein sequence ID" value="KIY69479.1"/>
    <property type="molecule type" value="Genomic_DNA"/>
</dbReference>